<dbReference type="Gene3D" id="3.10.200.10">
    <property type="entry name" value="Alpha carbonic anhydrase"/>
    <property type="match status" value="1"/>
</dbReference>
<keyword evidence="5" id="KW-0456">Lyase</keyword>
<evidence type="ECO:0000313" key="11">
    <source>
        <dbReference type="Proteomes" id="UP000616499"/>
    </source>
</evidence>
<gene>
    <name evidence="10" type="ORF">GCM10009425_20240</name>
</gene>
<keyword evidence="11" id="KW-1185">Reference proteome</keyword>
<dbReference type="CDD" id="cd03124">
    <property type="entry name" value="alpha_CA_prokaryotic_like"/>
    <property type="match status" value="1"/>
</dbReference>
<feature type="region of interest" description="Disordered" evidence="7">
    <location>
        <begin position="175"/>
        <end position="197"/>
    </location>
</feature>
<evidence type="ECO:0000256" key="3">
    <source>
        <dbReference type="ARBA" id="ARBA00022723"/>
    </source>
</evidence>
<dbReference type="EC" id="4.2.1.1" evidence="2"/>
<dbReference type="SUPFAM" id="SSF51069">
    <property type="entry name" value="Carbonic anhydrase"/>
    <property type="match status" value="1"/>
</dbReference>
<dbReference type="Pfam" id="PF00194">
    <property type="entry name" value="Carb_anhydrase"/>
    <property type="match status" value="1"/>
</dbReference>
<evidence type="ECO:0000256" key="2">
    <source>
        <dbReference type="ARBA" id="ARBA00012925"/>
    </source>
</evidence>
<dbReference type="InterPro" id="IPR041891">
    <property type="entry name" value="Alpha_CA_prokaryot-like"/>
</dbReference>
<evidence type="ECO:0000256" key="7">
    <source>
        <dbReference type="SAM" id="MobiDB-lite"/>
    </source>
</evidence>
<evidence type="ECO:0000256" key="4">
    <source>
        <dbReference type="ARBA" id="ARBA00022833"/>
    </source>
</evidence>
<evidence type="ECO:0000256" key="5">
    <source>
        <dbReference type="ARBA" id="ARBA00023239"/>
    </source>
</evidence>
<evidence type="ECO:0000259" key="9">
    <source>
        <dbReference type="PROSITE" id="PS51144"/>
    </source>
</evidence>
<comment type="similarity">
    <text evidence="1">Belongs to the alpha-carbonic anhydrase family.</text>
</comment>
<proteinExistence type="inferred from homology"/>
<keyword evidence="4" id="KW-0862">Zinc</keyword>
<dbReference type="RefSeq" id="WP_188866012.1">
    <property type="nucleotide sequence ID" value="NZ_BMNW01000004.1"/>
</dbReference>
<comment type="caution">
    <text evidence="10">The sequence shown here is derived from an EMBL/GenBank/DDBJ whole genome shotgun (WGS) entry which is preliminary data.</text>
</comment>
<feature type="domain" description="Alpha-carbonic anhydrase" evidence="9">
    <location>
        <begin position="27"/>
        <end position="258"/>
    </location>
</feature>
<dbReference type="PANTHER" id="PTHR18952">
    <property type="entry name" value="CARBONIC ANHYDRASE"/>
    <property type="match status" value="1"/>
</dbReference>
<dbReference type="Proteomes" id="UP000616499">
    <property type="component" value="Unassembled WGS sequence"/>
</dbReference>
<dbReference type="InterPro" id="IPR036398">
    <property type="entry name" value="CA_dom_sf"/>
</dbReference>
<comment type="catalytic activity">
    <reaction evidence="6">
        <text>hydrogencarbonate + H(+) = CO2 + H2O</text>
        <dbReference type="Rhea" id="RHEA:10748"/>
        <dbReference type="ChEBI" id="CHEBI:15377"/>
        <dbReference type="ChEBI" id="CHEBI:15378"/>
        <dbReference type="ChEBI" id="CHEBI:16526"/>
        <dbReference type="ChEBI" id="CHEBI:17544"/>
        <dbReference type="EC" id="4.2.1.1"/>
    </reaction>
</comment>
<dbReference type="SMART" id="SM01057">
    <property type="entry name" value="Carb_anhydrase"/>
    <property type="match status" value="1"/>
</dbReference>
<accession>A0ABQ2GR38</accession>
<dbReference type="InterPro" id="IPR001148">
    <property type="entry name" value="CA_dom"/>
</dbReference>
<evidence type="ECO:0000256" key="8">
    <source>
        <dbReference type="SAM" id="SignalP"/>
    </source>
</evidence>
<reference evidence="11" key="1">
    <citation type="journal article" date="2019" name="Int. J. Syst. Evol. Microbiol.">
        <title>The Global Catalogue of Microorganisms (GCM) 10K type strain sequencing project: providing services to taxonomists for standard genome sequencing and annotation.</title>
        <authorList>
            <consortium name="The Broad Institute Genomics Platform"/>
            <consortium name="The Broad Institute Genome Sequencing Center for Infectious Disease"/>
            <person name="Wu L."/>
            <person name="Ma J."/>
        </authorList>
    </citation>
    <scope>NUCLEOTIDE SEQUENCE [LARGE SCALE GENOMIC DNA]</scope>
    <source>
        <strain evidence="11">JCM 13501</strain>
    </source>
</reference>
<dbReference type="EMBL" id="BMNW01000004">
    <property type="protein sequence ID" value="GGM08958.1"/>
    <property type="molecule type" value="Genomic_DNA"/>
</dbReference>
<dbReference type="InterPro" id="IPR023561">
    <property type="entry name" value="Carbonic_anhydrase_a-class"/>
</dbReference>
<dbReference type="PANTHER" id="PTHR18952:SF265">
    <property type="entry name" value="CARBONIC ANHYDRASE"/>
    <property type="match status" value="1"/>
</dbReference>
<keyword evidence="8" id="KW-0732">Signal</keyword>
<dbReference type="PROSITE" id="PS51144">
    <property type="entry name" value="ALPHA_CA_2"/>
    <property type="match status" value="1"/>
</dbReference>
<evidence type="ECO:0000256" key="6">
    <source>
        <dbReference type="ARBA" id="ARBA00048348"/>
    </source>
</evidence>
<evidence type="ECO:0000256" key="1">
    <source>
        <dbReference type="ARBA" id="ARBA00010718"/>
    </source>
</evidence>
<protein>
    <recommendedName>
        <fullName evidence="2">carbonic anhydrase</fullName>
        <ecNumber evidence="2">4.2.1.1</ecNumber>
    </recommendedName>
</protein>
<feature type="signal peptide" evidence="8">
    <location>
        <begin position="1"/>
        <end position="24"/>
    </location>
</feature>
<sequence>MASCLLSRHVLLSLFLSLPLPLFAADSHWSYSGDTGPAHWAELGDSLQNQLCSKGTTQSPIDIDLKHAVRHKENTRNLSIHYARSPLTLINNRHTIQATPTGEDMLTYNGDEYRLVQFHFHTPSEHQFNHHAYPMEMHLVNQDKEGHLLVVGLMIKEGKENHELAKLWKHLPQEPGKEVQMDSKDDPDLGKLLPKQGTGKHIRYQGSLTTPPCSESVQWVVFEQPIELSHRQIKQFRQLFPDNHRPTQALQARVVEED</sequence>
<keyword evidence="3" id="KW-0479">Metal-binding</keyword>
<feature type="compositionally biased region" description="Basic and acidic residues" evidence="7">
    <location>
        <begin position="175"/>
        <end position="189"/>
    </location>
</feature>
<evidence type="ECO:0000313" key="10">
    <source>
        <dbReference type="EMBL" id="GGM08958.1"/>
    </source>
</evidence>
<organism evidence="10 11">
    <name type="scientific">Pseudomonas asuensis</name>
    <dbReference type="NCBI Taxonomy" id="1825787"/>
    <lineage>
        <taxon>Bacteria</taxon>
        <taxon>Pseudomonadati</taxon>
        <taxon>Pseudomonadota</taxon>
        <taxon>Gammaproteobacteria</taxon>
        <taxon>Pseudomonadales</taxon>
        <taxon>Pseudomonadaceae</taxon>
        <taxon>Pseudomonas</taxon>
    </lineage>
</organism>
<name>A0ABQ2GR38_9PSED</name>
<feature type="chain" id="PRO_5047284217" description="carbonic anhydrase" evidence="8">
    <location>
        <begin position="25"/>
        <end position="258"/>
    </location>
</feature>